<reference evidence="1" key="1">
    <citation type="submission" date="2024-05" db="EMBL/GenBank/DDBJ databases">
        <title>Genome sequencing of novel strain.</title>
        <authorList>
            <person name="Ganbat D."/>
            <person name="Ganbat S."/>
            <person name="Lee S.-J."/>
        </authorList>
    </citation>
    <scope>NUCLEOTIDE SEQUENCE</scope>
    <source>
        <strain evidence="1">SMD15-11</strain>
    </source>
</reference>
<dbReference type="EMBL" id="CP154858">
    <property type="protein sequence ID" value="XDT70878.1"/>
    <property type="molecule type" value="Genomic_DNA"/>
</dbReference>
<dbReference type="AlphaFoldDB" id="A0AB39US48"/>
<gene>
    <name evidence="1" type="ORF">AAIA72_08625</name>
</gene>
<sequence>MKSTTTGTRKRLLRWTAWPEWGLLGPALIGALLLMCLLLASSPVAAYSYAEAGTEPLLEWRQTLLKALAEKDEAALGEVVPDVLAEADYLDVRYATELRDALEDAVAVRDTEQVTRLMDQVFALKVIHRLELAEKSLDDYQKAKVLVAKTRAYMAPLMPRLSPPAREEAERLLHECVQAVGQPGVFGAGAVPPDRDGLVKARKQLAGLLRQHLF</sequence>
<name>A0AB39US48_9GAMM</name>
<evidence type="ECO:0000313" key="1">
    <source>
        <dbReference type="EMBL" id="XDT70878.1"/>
    </source>
</evidence>
<proteinExistence type="predicted"/>
<accession>A0AB39US48</accession>
<dbReference type="RefSeq" id="WP_369599919.1">
    <property type="nucleotide sequence ID" value="NZ_CP154858.1"/>
</dbReference>
<dbReference type="KEGG" id="tcd:AAIA72_08625"/>
<protein>
    <submittedName>
        <fullName evidence="1">Uncharacterized protein</fullName>
    </submittedName>
</protein>
<organism evidence="1">
    <name type="scientific">Thermohahella caldifontis</name>
    <dbReference type="NCBI Taxonomy" id="3142973"/>
    <lineage>
        <taxon>Bacteria</taxon>
        <taxon>Pseudomonadati</taxon>
        <taxon>Pseudomonadota</taxon>
        <taxon>Gammaproteobacteria</taxon>
        <taxon>Oceanospirillales</taxon>
        <taxon>Hahellaceae</taxon>
        <taxon>Thermohahella</taxon>
    </lineage>
</organism>